<keyword evidence="2" id="KW-1185">Reference proteome</keyword>
<organism evidence="1 2">
    <name type="scientific">Brevundimonas nasdae</name>
    <dbReference type="NCBI Taxonomy" id="172043"/>
    <lineage>
        <taxon>Bacteria</taxon>
        <taxon>Pseudomonadati</taxon>
        <taxon>Pseudomonadota</taxon>
        <taxon>Alphaproteobacteria</taxon>
        <taxon>Caulobacterales</taxon>
        <taxon>Caulobacteraceae</taxon>
        <taxon>Brevundimonas</taxon>
    </lineage>
</organism>
<protein>
    <submittedName>
        <fullName evidence="1">TniB family NTP-binding protein</fullName>
    </submittedName>
</protein>
<evidence type="ECO:0000313" key="1">
    <source>
        <dbReference type="EMBL" id="WOB78522.1"/>
    </source>
</evidence>
<accession>A0ACD4VKT8</accession>
<gene>
    <name evidence="1" type="ORF">PZA08_14650</name>
</gene>
<evidence type="ECO:0000313" key="2">
    <source>
        <dbReference type="Proteomes" id="UP001302493"/>
    </source>
</evidence>
<sequence length="293" mass="32613">MEVAVKIGIYGGISIPYPRQVDFHSRCDYLQHLGQQTRGRPQKGMRVLAPSGSGKTSAAEAYIRLVEARMPSSNTFKPVVLVPLDRATTSKKLFASILSNFGDGFSDKGSEVVLKQRAITCFQRFQCQLLIIDEVQHLNFRSSATNDVTDTLKTLLDAGVLPIVFLGTEEAEGMFARNLQLNGRLLPPCDFKPLRATSKEDRGLLAGYWERIEDEIVRLDLLPSHSRLSQPWVLGALHKVSGGVIGRISRLTETALEIAIRRGAERLEVYDLAQATDRWAINQSFVSSNPFRQ</sequence>
<dbReference type="Proteomes" id="UP001302493">
    <property type="component" value="Chromosome"/>
</dbReference>
<dbReference type="EMBL" id="CP119180">
    <property type="protein sequence ID" value="WOB78522.1"/>
    <property type="molecule type" value="Genomic_DNA"/>
</dbReference>
<name>A0ACD4VKT8_9CAUL</name>
<proteinExistence type="predicted"/>
<reference evidence="1" key="1">
    <citation type="submission" date="2023-03" db="EMBL/GenBank/DDBJ databases">
        <title>Genome sequence of Brevundimonas nasdae SJTX8.</title>
        <authorList>
            <person name="Liang R."/>
        </authorList>
    </citation>
    <scope>NUCLEOTIDE SEQUENCE</scope>
    <source>
        <strain evidence="1">X8</strain>
    </source>
</reference>